<dbReference type="Pfam" id="PF03960">
    <property type="entry name" value="ArsC"/>
    <property type="match status" value="1"/>
</dbReference>
<comment type="similarity">
    <text evidence="1 2">Belongs to the ArsC family.</text>
</comment>
<dbReference type="CDD" id="cd03035">
    <property type="entry name" value="ArsC_Yffb"/>
    <property type="match status" value="1"/>
</dbReference>
<dbReference type="InterPro" id="IPR006660">
    <property type="entry name" value="Arsenate_reductase-like"/>
</dbReference>
<gene>
    <name evidence="3" type="ORF">SUTH_02172</name>
</gene>
<reference evidence="3 4" key="1">
    <citation type="journal article" date="2014" name="Syst. Appl. Microbiol.">
        <title>Complete genomes of freshwater sulfur oxidizers Sulfuricella denitrificans skB26 and Sulfuritalea hydrogenivorans sk43H: genetic insights into the sulfur oxidation pathway of betaproteobacteria.</title>
        <authorList>
            <person name="Watanabe T."/>
            <person name="Kojima H."/>
            <person name="Fukui M."/>
        </authorList>
    </citation>
    <scope>NUCLEOTIDE SEQUENCE [LARGE SCALE GENOMIC DNA]</scope>
    <source>
        <strain evidence="3">DSM22779</strain>
    </source>
</reference>
<evidence type="ECO:0000313" key="4">
    <source>
        <dbReference type="Proteomes" id="UP000031637"/>
    </source>
</evidence>
<dbReference type="KEGG" id="shd:SUTH_02172"/>
<dbReference type="NCBIfam" id="NF008107">
    <property type="entry name" value="PRK10853.1"/>
    <property type="match status" value="1"/>
</dbReference>
<dbReference type="NCBIfam" id="TIGR01617">
    <property type="entry name" value="arsC_related"/>
    <property type="match status" value="1"/>
</dbReference>
<protein>
    <submittedName>
        <fullName evidence="3">Arsenate reductase and related protein</fullName>
    </submittedName>
</protein>
<dbReference type="Proteomes" id="UP000031637">
    <property type="component" value="Chromosome"/>
</dbReference>
<evidence type="ECO:0000256" key="1">
    <source>
        <dbReference type="ARBA" id="ARBA00007198"/>
    </source>
</evidence>
<dbReference type="HOGENOM" id="CLU_116644_2_1_4"/>
<dbReference type="InterPro" id="IPR036249">
    <property type="entry name" value="Thioredoxin-like_sf"/>
</dbReference>
<organism evidence="3 4">
    <name type="scientific">Sulfuritalea hydrogenivorans sk43H</name>
    <dbReference type="NCBI Taxonomy" id="1223802"/>
    <lineage>
        <taxon>Bacteria</taxon>
        <taxon>Pseudomonadati</taxon>
        <taxon>Pseudomonadota</taxon>
        <taxon>Betaproteobacteria</taxon>
        <taxon>Nitrosomonadales</taxon>
        <taxon>Sterolibacteriaceae</taxon>
        <taxon>Sulfuritalea</taxon>
    </lineage>
</organism>
<dbReference type="STRING" id="1223802.SUTH_02172"/>
<dbReference type="PANTHER" id="PTHR30041">
    <property type="entry name" value="ARSENATE REDUCTASE"/>
    <property type="match status" value="1"/>
</dbReference>
<dbReference type="EMBL" id="AP012547">
    <property type="protein sequence ID" value="BAO29962.1"/>
    <property type="molecule type" value="Genomic_DNA"/>
</dbReference>
<name>W0SG98_9PROT</name>
<dbReference type="PANTHER" id="PTHR30041:SF8">
    <property type="entry name" value="PROTEIN YFFB"/>
    <property type="match status" value="1"/>
</dbReference>
<dbReference type="SUPFAM" id="SSF52833">
    <property type="entry name" value="Thioredoxin-like"/>
    <property type="match status" value="1"/>
</dbReference>
<dbReference type="AlphaFoldDB" id="W0SG98"/>
<sequence>MAVDYAPFVMIRLSPTIRATRIAMIKIFGIKNCDTMKKAFNWCDANGISYEFHDYKKQGVPRDELLKWCRSLGWQALMNTKGPTWRKLTPEQQAITTQGQAVALMMEHSSVIRRPVTENDAGQLLVGFDPTTFDSFVR</sequence>
<dbReference type="InterPro" id="IPR006504">
    <property type="entry name" value="Tscrpt_reg_Spx/MgsR"/>
</dbReference>
<keyword evidence="4" id="KW-1185">Reference proteome</keyword>
<evidence type="ECO:0000256" key="2">
    <source>
        <dbReference type="PROSITE-ProRule" id="PRU01282"/>
    </source>
</evidence>
<proteinExistence type="inferred from homology"/>
<dbReference type="Gene3D" id="3.40.30.10">
    <property type="entry name" value="Glutaredoxin"/>
    <property type="match status" value="1"/>
</dbReference>
<dbReference type="PROSITE" id="PS51353">
    <property type="entry name" value="ARSC"/>
    <property type="match status" value="1"/>
</dbReference>
<accession>W0SG98</accession>
<evidence type="ECO:0000313" key="3">
    <source>
        <dbReference type="EMBL" id="BAO29962.1"/>
    </source>
</evidence>